<comment type="caution">
    <text evidence="1">The sequence shown here is derived from an EMBL/GenBank/DDBJ whole genome shotgun (WGS) entry which is preliminary data.</text>
</comment>
<proteinExistence type="predicted"/>
<reference evidence="1 2" key="1">
    <citation type="submission" date="2019-08" db="EMBL/GenBank/DDBJ databases">
        <title>The genome of the soybean aphid Biotype 1, its phylome, world population structure and adaptation to the North American continent.</title>
        <authorList>
            <person name="Giordano R."/>
            <person name="Donthu R.K."/>
            <person name="Hernandez A.G."/>
            <person name="Wright C.L."/>
            <person name="Zimin A.V."/>
        </authorList>
    </citation>
    <scope>NUCLEOTIDE SEQUENCE [LARGE SCALE GENOMIC DNA]</scope>
    <source>
        <tissue evidence="1">Whole aphids</tissue>
    </source>
</reference>
<evidence type="ECO:0000313" key="2">
    <source>
        <dbReference type="Proteomes" id="UP000475862"/>
    </source>
</evidence>
<dbReference type="AlphaFoldDB" id="A0A6G0U8S3"/>
<dbReference type="Proteomes" id="UP000475862">
    <property type="component" value="Unassembled WGS sequence"/>
</dbReference>
<keyword evidence="2" id="KW-1185">Reference proteome</keyword>
<evidence type="ECO:0000313" key="1">
    <source>
        <dbReference type="EMBL" id="KAE9545535.1"/>
    </source>
</evidence>
<name>A0A6G0U8S3_APHGL</name>
<accession>A0A6G0U8S3</accession>
<sequence>MNVVLSRRLKLLQTMKEWEDESPYITKSPLINPCTDRKKNECLCNWKHLEVHGRCSVKFESNDRYLCIRKTILNEDDLLALDIISSVFELQPYKKTDLGENWFCCLRLTSIMHQVYSLYHRKPPPKFEIEALFRLVILYTDTKKSHIIVLKFVYSLPFLMETVWDPPAIIFFLFTVHYLLQKQEFSPKHSILGLLLTTLFSASQRSC</sequence>
<organism evidence="1 2">
    <name type="scientific">Aphis glycines</name>
    <name type="common">Soybean aphid</name>
    <dbReference type="NCBI Taxonomy" id="307491"/>
    <lineage>
        <taxon>Eukaryota</taxon>
        <taxon>Metazoa</taxon>
        <taxon>Ecdysozoa</taxon>
        <taxon>Arthropoda</taxon>
        <taxon>Hexapoda</taxon>
        <taxon>Insecta</taxon>
        <taxon>Pterygota</taxon>
        <taxon>Neoptera</taxon>
        <taxon>Paraneoptera</taxon>
        <taxon>Hemiptera</taxon>
        <taxon>Sternorrhyncha</taxon>
        <taxon>Aphidomorpha</taxon>
        <taxon>Aphidoidea</taxon>
        <taxon>Aphididae</taxon>
        <taxon>Aphidini</taxon>
        <taxon>Aphis</taxon>
        <taxon>Aphis</taxon>
    </lineage>
</organism>
<protein>
    <submittedName>
        <fullName evidence="1">Uncharacterized protein</fullName>
    </submittedName>
</protein>
<gene>
    <name evidence="1" type="ORF">AGLY_001078</name>
</gene>
<dbReference type="EMBL" id="VYZN01000001">
    <property type="protein sequence ID" value="KAE9545535.1"/>
    <property type="molecule type" value="Genomic_DNA"/>
</dbReference>